<dbReference type="EMBL" id="QGKX02001621">
    <property type="protein sequence ID" value="KAF3499611.1"/>
    <property type="molecule type" value="Genomic_DNA"/>
</dbReference>
<evidence type="ECO:0000256" key="1">
    <source>
        <dbReference type="SAM" id="MobiDB-lite"/>
    </source>
</evidence>
<feature type="region of interest" description="Disordered" evidence="1">
    <location>
        <begin position="66"/>
        <end position="91"/>
    </location>
</feature>
<proteinExistence type="predicted"/>
<protein>
    <submittedName>
        <fullName evidence="2">Uncharacterized protein</fullName>
    </submittedName>
</protein>
<name>A0A8S9NB92_BRACR</name>
<evidence type="ECO:0000313" key="3">
    <source>
        <dbReference type="Proteomes" id="UP000712600"/>
    </source>
</evidence>
<dbReference type="Proteomes" id="UP000712600">
    <property type="component" value="Unassembled WGS sequence"/>
</dbReference>
<comment type="caution">
    <text evidence="2">The sequence shown here is derived from an EMBL/GenBank/DDBJ whole genome shotgun (WGS) entry which is preliminary data.</text>
</comment>
<organism evidence="2 3">
    <name type="scientific">Brassica cretica</name>
    <name type="common">Mustard</name>
    <dbReference type="NCBI Taxonomy" id="69181"/>
    <lineage>
        <taxon>Eukaryota</taxon>
        <taxon>Viridiplantae</taxon>
        <taxon>Streptophyta</taxon>
        <taxon>Embryophyta</taxon>
        <taxon>Tracheophyta</taxon>
        <taxon>Spermatophyta</taxon>
        <taxon>Magnoliopsida</taxon>
        <taxon>eudicotyledons</taxon>
        <taxon>Gunneridae</taxon>
        <taxon>Pentapetalae</taxon>
        <taxon>rosids</taxon>
        <taxon>malvids</taxon>
        <taxon>Brassicales</taxon>
        <taxon>Brassicaceae</taxon>
        <taxon>Brassiceae</taxon>
        <taxon>Brassica</taxon>
    </lineage>
</organism>
<sequence>MMRLKRTMTDPSTNLGEVKETVIKIIPTEVRSSDRTRQTDRTVYRIDPRLSGNDLWLEPRSDDRIDRTTDRLSRPSRQSKTDSRARLSLGHEESKDDHAFSLLGHLVHFGDRVLDLASVFDSLMDFTHPNFSKARIIHLSEDLAHVWTRIVREEHPAVRTDHPEFVHLLTAVHTSSPDEPGQ</sequence>
<gene>
    <name evidence="2" type="ORF">F2Q69_00043232</name>
</gene>
<reference evidence="2" key="1">
    <citation type="submission" date="2019-12" db="EMBL/GenBank/DDBJ databases">
        <title>Genome sequencing and annotation of Brassica cretica.</title>
        <authorList>
            <person name="Studholme D.J."/>
            <person name="Sarris P."/>
        </authorList>
    </citation>
    <scope>NUCLEOTIDE SEQUENCE</scope>
    <source>
        <strain evidence="2">PFS-109/04</strain>
        <tissue evidence="2">Leaf</tissue>
    </source>
</reference>
<dbReference type="AlphaFoldDB" id="A0A8S9NB92"/>
<evidence type="ECO:0000313" key="2">
    <source>
        <dbReference type="EMBL" id="KAF3499611.1"/>
    </source>
</evidence>
<accession>A0A8S9NB92</accession>